<name>A0A382W4X9_9ZZZZ</name>
<dbReference type="AlphaFoldDB" id="A0A382W4X9"/>
<feature type="non-terminal residue" evidence="1">
    <location>
        <position position="253"/>
    </location>
</feature>
<protein>
    <submittedName>
        <fullName evidence="1">Uncharacterized protein</fullName>
    </submittedName>
</protein>
<proteinExistence type="predicted"/>
<reference evidence="1" key="1">
    <citation type="submission" date="2018-05" db="EMBL/GenBank/DDBJ databases">
        <authorList>
            <person name="Lanie J.A."/>
            <person name="Ng W.-L."/>
            <person name="Kazmierczak K.M."/>
            <person name="Andrzejewski T.M."/>
            <person name="Davidsen T.M."/>
            <person name="Wayne K.J."/>
            <person name="Tettelin H."/>
            <person name="Glass J.I."/>
            <person name="Rusch D."/>
            <person name="Podicherti R."/>
            <person name="Tsui H.-C.T."/>
            <person name="Winkler M.E."/>
        </authorList>
    </citation>
    <scope>NUCLEOTIDE SEQUENCE</scope>
</reference>
<evidence type="ECO:0000313" key="1">
    <source>
        <dbReference type="EMBL" id="SVD53906.1"/>
    </source>
</evidence>
<gene>
    <name evidence="1" type="ORF">METZ01_LOCUS406760</name>
</gene>
<dbReference type="EMBL" id="UINC01157102">
    <property type="protein sequence ID" value="SVD53906.1"/>
    <property type="molecule type" value="Genomic_DNA"/>
</dbReference>
<sequence>MKRLLPVLFVLPLLLLNGCQNLDLVTQTTASPTSSSLDLNKGVKNEKLNLGHNINIKRDLNMKDGHFCYNLRNVRIEESGLVTLKFQYETQLGYKCKSHKIYDITSYPSGQIGQVTGIEDRYATDPFFVQVTPNTNSVSIKFLKSNRVIVQKYSIGRHIFRIKKLIENECSNNQLDICIAEQSRPSWERTFRNSVSKLKAKADKTPPRISVFSPKVSKGQKAIRVDTYKANVRGRVTDNEGVMTVMVNGSKAG</sequence>
<organism evidence="1">
    <name type="scientific">marine metagenome</name>
    <dbReference type="NCBI Taxonomy" id="408172"/>
    <lineage>
        <taxon>unclassified sequences</taxon>
        <taxon>metagenomes</taxon>
        <taxon>ecological metagenomes</taxon>
    </lineage>
</organism>
<accession>A0A382W4X9</accession>